<keyword evidence="2" id="KW-1185">Reference proteome</keyword>
<accession>A0A4C1Z2V8</accession>
<proteinExistence type="predicted"/>
<sequence>MEVKALDDRRTLCTSTAGIYARSASMDHAIKIVLAARAAYRGGCRAAARARACKQPQPTFCLLPQHAPDRFRHDVRATPVMVSLQTMHYANRERSVRLIYVVSV</sequence>
<dbReference type="AlphaFoldDB" id="A0A4C1Z2V8"/>
<reference evidence="1 2" key="1">
    <citation type="journal article" date="2019" name="Commun. Biol.">
        <title>The bagworm genome reveals a unique fibroin gene that provides high tensile strength.</title>
        <authorList>
            <person name="Kono N."/>
            <person name="Nakamura H."/>
            <person name="Ohtoshi R."/>
            <person name="Tomita M."/>
            <person name="Numata K."/>
            <person name="Arakawa K."/>
        </authorList>
    </citation>
    <scope>NUCLEOTIDE SEQUENCE [LARGE SCALE GENOMIC DNA]</scope>
</reference>
<organism evidence="1 2">
    <name type="scientific">Eumeta variegata</name>
    <name type="common">Bagworm moth</name>
    <name type="synonym">Eumeta japonica</name>
    <dbReference type="NCBI Taxonomy" id="151549"/>
    <lineage>
        <taxon>Eukaryota</taxon>
        <taxon>Metazoa</taxon>
        <taxon>Ecdysozoa</taxon>
        <taxon>Arthropoda</taxon>
        <taxon>Hexapoda</taxon>
        <taxon>Insecta</taxon>
        <taxon>Pterygota</taxon>
        <taxon>Neoptera</taxon>
        <taxon>Endopterygota</taxon>
        <taxon>Lepidoptera</taxon>
        <taxon>Glossata</taxon>
        <taxon>Ditrysia</taxon>
        <taxon>Tineoidea</taxon>
        <taxon>Psychidae</taxon>
        <taxon>Oiketicinae</taxon>
        <taxon>Eumeta</taxon>
    </lineage>
</organism>
<comment type="caution">
    <text evidence="1">The sequence shown here is derived from an EMBL/GenBank/DDBJ whole genome shotgun (WGS) entry which is preliminary data.</text>
</comment>
<dbReference type="EMBL" id="BGZK01001499">
    <property type="protein sequence ID" value="GBP81189.1"/>
    <property type="molecule type" value="Genomic_DNA"/>
</dbReference>
<name>A0A4C1Z2V8_EUMVA</name>
<protein>
    <submittedName>
        <fullName evidence="1">Uncharacterized protein</fullName>
    </submittedName>
</protein>
<dbReference type="Proteomes" id="UP000299102">
    <property type="component" value="Unassembled WGS sequence"/>
</dbReference>
<evidence type="ECO:0000313" key="1">
    <source>
        <dbReference type="EMBL" id="GBP81189.1"/>
    </source>
</evidence>
<gene>
    <name evidence="1" type="ORF">EVAR_31521_1</name>
</gene>
<evidence type="ECO:0000313" key="2">
    <source>
        <dbReference type="Proteomes" id="UP000299102"/>
    </source>
</evidence>